<comment type="caution">
    <text evidence="1">The sequence shown here is derived from an EMBL/GenBank/DDBJ whole genome shotgun (WGS) entry which is preliminary data.</text>
</comment>
<dbReference type="AlphaFoldDB" id="A0A232EPS1"/>
<dbReference type="Proteomes" id="UP000215335">
    <property type="component" value="Unassembled WGS sequence"/>
</dbReference>
<evidence type="ECO:0000313" key="1">
    <source>
        <dbReference type="EMBL" id="OXU20365.1"/>
    </source>
</evidence>
<accession>A0A232EPS1</accession>
<reference evidence="1 2" key="1">
    <citation type="journal article" date="2017" name="Curr. Biol.">
        <title>The Evolution of Venom by Co-option of Single-Copy Genes.</title>
        <authorList>
            <person name="Martinson E.O."/>
            <person name="Mrinalini"/>
            <person name="Kelkar Y.D."/>
            <person name="Chang C.H."/>
            <person name="Werren J.H."/>
        </authorList>
    </citation>
    <scope>NUCLEOTIDE SEQUENCE [LARGE SCALE GENOMIC DNA]</scope>
    <source>
        <strain evidence="1 2">Alberta</strain>
        <tissue evidence="1">Whole body</tissue>
    </source>
</reference>
<dbReference type="EMBL" id="NNAY01002897">
    <property type="protein sequence ID" value="OXU20365.1"/>
    <property type="molecule type" value="Genomic_DNA"/>
</dbReference>
<keyword evidence="2" id="KW-1185">Reference proteome</keyword>
<name>A0A232EPS1_9HYME</name>
<sequence length="90" mass="9805">MYQRPAVSCCKYPEVLSAESRETVAGIIGKESDRTSSIILFGGYGVMDNRILFTHTGSGVINALETKFTSSSLLNDLVIALFLPVKSLIY</sequence>
<evidence type="ECO:0000313" key="2">
    <source>
        <dbReference type="Proteomes" id="UP000215335"/>
    </source>
</evidence>
<organism evidence="1 2">
    <name type="scientific">Trichomalopsis sarcophagae</name>
    <dbReference type="NCBI Taxonomy" id="543379"/>
    <lineage>
        <taxon>Eukaryota</taxon>
        <taxon>Metazoa</taxon>
        <taxon>Ecdysozoa</taxon>
        <taxon>Arthropoda</taxon>
        <taxon>Hexapoda</taxon>
        <taxon>Insecta</taxon>
        <taxon>Pterygota</taxon>
        <taxon>Neoptera</taxon>
        <taxon>Endopterygota</taxon>
        <taxon>Hymenoptera</taxon>
        <taxon>Apocrita</taxon>
        <taxon>Proctotrupomorpha</taxon>
        <taxon>Chalcidoidea</taxon>
        <taxon>Pteromalidae</taxon>
        <taxon>Pteromalinae</taxon>
        <taxon>Trichomalopsis</taxon>
    </lineage>
</organism>
<proteinExistence type="predicted"/>
<gene>
    <name evidence="1" type="ORF">TSAR_001393</name>
</gene>
<protein>
    <submittedName>
        <fullName evidence="1">Uncharacterized protein</fullName>
    </submittedName>
</protein>